<accession>A0A0R0LY19</accession>
<keyword evidence="1" id="KW-0732">Signal</keyword>
<keyword evidence="3" id="KW-1185">Reference proteome</keyword>
<evidence type="ECO:0000256" key="1">
    <source>
        <dbReference type="SAM" id="SignalP"/>
    </source>
</evidence>
<dbReference type="Proteomes" id="UP000051530">
    <property type="component" value="Unassembled WGS sequence"/>
</dbReference>
<evidence type="ECO:0000313" key="2">
    <source>
        <dbReference type="EMBL" id="KRH94179.1"/>
    </source>
</evidence>
<name>A0A0R0LY19_9MICR</name>
<evidence type="ECO:0000313" key="3">
    <source>
        <dbReference type="Proteomes" id="UP000051530"/>
    </source>
</evidence>
<evidence type="ECO:0008006" key="4">
    <source>
        <dbReference type="Google" id="ProtNLM"/>
    </source>
</evidence>
<reference evidence="2 3" key="1">
    <citation type="submission" date="2015-07" db="EMBL/GenBank/DDBJ databases">
        <title>The genome of Pseudoloma neurophilia, a relevant intracellular parasite of the zebrafish.</title>
        <authorList>
            <person name="Ndikumana S."/>
            <person name="Pelin A."/>
            <person name="Sanders J."/>
            <person name="Corradi N."/>
        </authorList>
    </citation>
    <scope>NUCLEOTIDE SEQUENCE [LARGE SCALE GENOMIC DNA]</scope>
    <source>
        <strain evidence="2 3">MK1</strain>
    </source>
</reference>
<dbReference type="EMBL" id="LGUB01000123">
    <property type="protein sequence ID" value="KRH94179.1"/>
    <property type="molecule type" value="Genomic_DNA"/>
</dbReference>
<proteinExistence type="predicted"/>
<feature type="chain" id="PRO_5006399012" description="Secreted protein" evidence="1">
    <location>
        <begin position="19"/>
        <end position="84"/>
    </location>
</feature>
<dbReference type="AlphaFoldDB" id="A0A0R0LY19"/>
<organism evidence="2 3">
    <name type="scientific">Pseudoloma neurophilia</name>
    <dbReference type="NCBI Taxonomy" id="146866"/>
    <lineage>
        <taxon>Eukaryota</taxon>
        <taxon>Fungi</taxon>
        <taxon>Fungi incertae sedis</taxon>
        <taxon>Microsporidia</taxon>
        <taxon>Pseudoloma</taxon>
    </lineage>
</organism>
<protein>
    <recommendedName>
        <fullName evidence="4">Secreted protein</fullName>
    </recommendedName>
</protein>
<dbReference type="VEuPathDB" id="MicrosporidiaDB:M153_3530006249"/>
<gene>
    <name evidence="2" type="ORF">M153_3530006249</name>
</gene>
<sequence>MSVLLIRTLMITITFSQAILEIMPIAPDRKEFAFQEHGERKLTSNLLFLVHRYFPLCSNLLDTVKYSSSSSKDLSLNTWFISMR</sequence>
<feature type="signal peptide" evidence="1">
    <location>
        <begin position="1"/>
        <end position="18"/>
    </location>
</feature>
<comment type="caution">
    <text evidence="2">The sequence shown here is derived from an EMBL/GenBank/DDBJ whole genome shotgun (WGS) entry which is preliminary data.</text>
</comment>